<keyword evidence="2" id="KW-0548">Nucleotidyltransferase</keyword>
<dbReference type="InterPro" id="IPR010998">
    <property type="entry name" value="Integrase_recombinase_N"/>
</dbReference>
<evidence type="ECO:0000313" key="10">
    <source>
        <dbReference type="RefSeq" id="XP_022331639.1"/>
    </source>
</evidence>
<dbReference type="Gene3D" id="1.10.150.130">
    <property type="match status" value="1"/>
</dbReference>
<dbReference type="InterPro" id="IPR052055">
    <property type="entry name" value="Hepadnavirus_pol/RT"/>
</dbReference>
<evidence type="ECO:0000256" key="4">
    <source>
        <dbReference type="ARBA" id="ARBA00022759"/>
    </source>
</evidence>
<dbReference type="AlphaFoldDB" id="A0A8B8DVV5"/>
<keyword evidence="5" id="KW-0378">Hydrolase</keyword>
<dbReference type="GO" id="GO:0016787">
    <property type="term" value="F:hydrolase activity"/>
    <property type="evidence" value="ECO:0007669"/>
    <property type="project" value="UniProtKB-KW"/>
</dbReference>
<protein>
    <submittedName>
        <fullName evidence="10">Uncharacterized protein LOC111129509 isoform X1</fullName>
    </submittedName>
</protein>
<evidence type="ECO:0000256" key="7">
    <source>
        <dbReference type="ARBA" id="ARBA00023125"/>
    </source>
</evidence>
<gene>
    <name evidence="10" type="primary">LOC111129509</name>
</gene>
<dbReference type="Pfam" id="PF17917">
    <property type="entry name" value="RT_RNaseH"/>
    <property type="match status" value="1"/>
</dbReference>
<reference evidence="9" key="1">
    <citation type="submission" date="2024-06" db="UniProtKB">
        <authorList>
            <consortium name="RefSeq"/>
        </authorList>
    </citation>
    <scope>NUCLEOTIDE SEQUENCE [LARGE SCALE GENOMIC DNA]</scope>
</reference>
<evidence type="ECO:0000313" key="9">
    <source>
        <dbReference type="Proteomes" id="UP000694844"/>
    </source>
</evidence>
<accession>A0A8B8DVV5</accession>
<dbReference type="GO" id="GO:0003677">
    <property type="term" value="F:DNA binding"/>
    <property type="evidence" value="ECO:0007669"/>
    <property type="project" value="UniProtKB-KW"/>
</dbReference>
<name>A0A8B8DVV5_CRAVI</name>
<dbReference type="PANTHER" id="PTHR33050:SF7">
    <property type="entry name" value="RIBONUCLEASE H"/>
    <property type="match status" value="1"/>
</dbReference>
<dbReference type="OrthoDB" id="6152309at2759"/>
<reference evidence="10" key="2">
    <citation type="submission" date="2025-08" db="UniProtKB">
        <authorList>
            <consortium name="RefSeq"/>
        </authorList>
    </citation>
    <scope>IDENTIFICATION</scope>
    <source>
        <tissue evidence="10">Whole sample</tissue>
    </source>
</reference>
<dbReference type="GO" id="GO:0004519">
    <property type="term" value="F:endonuclease activity"/>
    <property type="evidence" value="ECO:0007669"/>
    <property type="project" value="UniProtKB-KW"/>
</dbReference>
<proteinExistence type="predicted"/>
<evidence type="ECO:0000256" key="1">
    <source>
        <dbReference type="ARBA" id="ARBA00022679"/>
    </source>
</evidence>
<dbReference type="PANTHER" id="PTHR33050">
    <property type="entry name" value="REVERSE TRANSCRIPTASE DOMAIN-CONTAINING PROTEIN"/>
    <property type="match status" value="1"/>
</dbReference>
<keyword evidence="6" id="KW-0695">RNA-directed DNA polymerase</keyword>
<keyword evidence="1" id="KW-0808">Transferase</keyword>
<evidence type="ECO:0000256" key="3">
    <source>
        <dbReference type="ARBA" id="ARBA00022722"/>
    </source>
</evidence>
<dbReference type="Proteomes" id="UP000694844">
    <property type="component" value="Chromosome 1"/>
</dbReference>
<dbReference type="SUPFAM" id="SSF47823">
    <property type="entry name" value="lambda integrase-like, N-terminal domain"/>
    <property type="match status" value="1"/>
</dbReference>
<dbReference type="PROSITE" id="PS51900">
    <property type="entry name" value="CB"/>
    <property type="match status" value="1"/>
</dbReference>
<keyword evidence="9" id="KW-1185">Reference proteome</keyword>
<keyword evidence="4" id="KW-0255">Endonuclease</keyword>
<dbReference type="RefSeq" id="XP_022331639.1">
    <property type="nucleotide sequence ID" value="XM_022475931.1"/>
</dbReference>
<dbReference type="CDD" id="cd09275">
    <property type="entry name" value="RNase_HI_RT_DIRS1"/>
    <property type="match status" value="1"/>
</dbReference>
<dbReference type="KEGG" id="cvn:111129509"/>
<evidence type="ECO:0000256" key="6">
    <source>
        <dbReference type="ARBA" id="ARBA00022918"/>
    </source>
</evidence>
<dbReference type="GO" id="GO:0003964">
    <property type="term" value="F:RNA-directed DNA polymerase activity"/>
    <property type="evidence" value="ECO:0007669"/>
    <property type="project" value="UniProtKB-KW"/>
</dbReference>
<keyword evidence="3" id="KW-0540">Nuclease</keyword>
<evidence type="ECO:0000256" key="5">
    <source>
        <dbReference type="ARBA" id="ARBA00022801"/>
    </source>
</evidence>
<sequence>MKVVVGDIVRMKTRFLYYCILSKASWEAKVKISVDALKEIEFWRKNVSILNGNGRSIEFVCASDVCNLLLYCDASDVGFGGYFETFDDENNENVFLGSVVGNWTADESRLSSTWRELEAVNRVMKSRVNFIQNQNLNVISDNKNVSKIMQVGSKKPYLQIAASQIFETCIENGVQVTNVWKPRYENKRADFLSRLSDMDDWSVHDDVFQKYEKMWGIHTIDRFATHYNKKCERFNSKYWCPGTEAIDAFTQGWVCENNWLVPPPSLISRVINKMLAEKASGLGVQLHVNKAVIDSGISLNSKLGDLSDHMCRYLLSSKSDSTNKAYKLGFQRWKTFINGHEQTEIPAQPVHVALYITRLLDSGASYSTVNNAIYSIKWMHEISGYSDPTENSFVKSLQESSKRLTGRPVRRKDPIDRQMLQNLCGLYTDSKDVLTLRNLSMILIGFAGFFEI</sequence>
<dbReference type="InterPro" id="IPR044068">
    <property type="entry name" value="CB"/>
</dbReference>
<dbReference type="GeneID" id="111129509"/>
<evidence type="ECO:0000259" key="8">
    <source>
        <dbReference type="PROSITE" id="PS51900"/>
    </source>
</evidence>
<feature type="domain" description="Core-binding (CB)" evidence="8">
    <location>
        <begin position="301"/>
        <end position="384"/>
    </location>
</feature>
<dbReference type="InterPro" id="IPR041373">
    <property type="entry name" value="RT_RNaseH"/>
</dbReference>
<organism evidence="9 10">
    <name type="scientific">Crassostrea virginica</name>
    <name type="common">Eastern oyster</name>
    <dbReference type="NCBI Taxonomy" id="6565"/>
    <lineage>
        <taxon>Eukaryota</taxon>
        <taxon>Metazoa</taxon>
        <taxon>Spiralia</taxon>
        <taxon>Lophotrochozoa</taxon>
        <taxon>Mollusca</taxon>
        <taxon>Bivalvia</taxon>
        <taxon>Autobranchia</taxon>
        <taxon>Pteriomorphia</taxon>
        <taxon>Ostreida</taxon>
        <taxon>Ostreoidea</taxon>
        <taxon>Ostreidae</taxon>
        <taxon>Crassostrea</taxon>
    </lineage>
</organism>
<keyword evidence="7" id="KW-0238">DNA-binding</keyword>
<evidence type="ECO:0000256" key="2">
    <source>
        <dbReference type="ARBA" id="ARBA00022695"/>
    </source>
</evidence>